<dbReference type="SMART" id="SM00119">
    <property type="entry name" value="HECTc"/>
    <property type="match status" value="1"/>
</dbReference>
<comment type="caution">
    <text evidence="7">Lacks conserved residue(s) required for the propagation of feature annotation.</text>
</comment>
<evidence type="ECO:0000259" key="10">
    <source>
        <dbReference type="PROSITE" id="PS50237"/>
    </source>
</evidence>
<comment type="pathway">
    <text evidence="2">Protein modification; protein ubiquitination.</text>
</comment>
<dbReference type="Gene3D" id="3.90.1750.10">
    <property type="entry name" value="Hect, E3 ligase catalytic domains"/>
    <property type="match status" value="1"/>
</dbReference>
<dbReference type="InterPro" id="IPR001202">
    <property type="entry name" value="WW_dom"/>
</dbReference>
<dbReference type="Gene3D" id="3.30.2410.10">
    <property type="entry name" value="Hect, E3 ligase catalytic domain"/>
    <property type="match status" value="1"/>
</dbReference>
<evidence type="ECO:0000256" key="7">
    <source>
        <dbReference type="PROSITE-ProRule" id="PRU00104"/>
    </source>
</evidence>
<organism evidence="11 12">
    <name type="scientific">Hypholoma sublateritium (strain FD-334 SS-4)</name>
    <dbReference type="NCBI Taxonomy" id="945553"/>
    <lineage>
        <taxon>Eukaryota</taxon>
        <taxon>Fungi</taxon>
        <taxon>Dikarya</taxon>
        <taxon>Basidiomycota</taxon>
        <taxon>Agaricomycotina</taxon>
        <taxon>Agaricomycetes</taxon>
        <taxon>Agaricomycetidae</taxon>
        <taxon>Agaricales</taxon>
        <taxon>Agaricineae</taxon>
        <taxon>Strophariaceae</taxon>
        <taxon>Hypholoma</taxon>
    </lineage>
</organism>
<dbReference type="Pfam" id="PF00632">
    <property type="entry name" value="HECT"/>
    <property type="match status" value="1"/>
</dbReference>
<comment type="catalytic activity">
    <reaction evidence="1">
        <text>S-ubiquitinyl-[E2 ubiquitin-conjugating enzyme]-L-cysteine + [acceptor protein]-L-lysine = [E2 ubiquitin-conjugating enzyme]-L-cysteine + N(6)-ubiquitinyl-[acceptor protein]-L-lysine.</text>
        <dbReference type="EC" id="2.3.2.26"/>
    </reaction>
</comment>
<feature type="domain" description="WW" evidence="9">
    <location>
        <begin position="135"/>
        <end position="169"/>
    </location>
</feature>
<gene>
    <name evidence="11" type="ORF">HYPSUDRAFT_882308</name>
</gene>
<sequence>MATKTLVSSSTYVPSFDPLASSSPLPSCNIPVASGSITESIKNTDERSPLPRGWEKQVDSKGRTYYLDHNTHTTTWVRPLANASPLDDDDDLPPLPGGWEWRVDSKGRKYYLNHNTRTTTWTRPPPLDVAAEELGPLPTGWEIRVLPGNRSTYFVDHNTRTTTWQDPRTAPYRMDPTSLFRRKLQYLYRMQRQDIQPGVFRISVRREQIVEDSFAIINKAGVQNLKRQPKVVFEGETKSHIHIVRDWFDLLVERLLDPDFGLFKRDHVGQLQIDPRSLRRPKYLDYYKFVGRVHSMAVLHGFLIDTQLVPLLFPVLTCSGKSESFSDKTALMKSIARIKIVDGKRMLETYKLIDRRTGKPFLVEVKLLEHGPGDDFAHREDEDEFFEALAIHRCSNGAGPQMRALVDGFFELLRKRDLFLGYTLSEIEKLIGGISVIDIEEGSRNTTEETDGELIPYMHLDLFWQVLRSWSLERQRTLFQYVTGLKRVPATDQVKVLSAPDGEIRRVTILGNVERAVPDSSDDTPEHTLYIPPFETFEAMEGSLLGAITDCSWDPTVTAEVQNMSNMTKGAGQKTKTTDSADES</sequence>
<dbReference type="AlphaFoldDB" id="A0A0D2PAD9"/>
<dbReference type="PROSITE" id="PS50237">
    <property type="entry name" value="HECT"/>
    <property type="match status" value="1"/>
</dbReference>
<dbReference type="EC" id="2.3.2.26" evidence="3"/>
<dbReference type="EMBL" id="KN817523">
    <property type="protein sequence ID" value="KJA27869.1"/>
    <property type="molecule type" value="Genomic_DNA"/>
</dbReference>
<dbReference type="PROSITE" id="PS50020">
    <property type="entry name" value="WW_DOMAIN_2"/>
    <property type="match status" value="3"/>
</dbReference>
<dbReference type="UniPathway" id="UPA00143"/>
<dbReference type="GO" id="GO:0061630">
    <property type="term" value="F:ubiquitin protein ligase activity"/>
    <property type="evidence" value="ECO:0007669"/>
    <property type="project" value="UniProtKB-EC"/>
</dbReference>
<protein>
    <recommendedName>
        <fullName evidence="3">HECT-type E3 ubiquitin transferase</fullName>
        <ecNumber evidence="3">2.3.2.26</ecNumber>
    </recommendedName>
</protein>
<dbReference type="SUPFAM" id="SSF56204">
    <property type="entry name" value="Hect, E3 ligase catalytic domain"/>
    <property type="match status" value="1"/>
</dbReference>
<name>A0A0D2PAD9_HYPSF</name>
<reference evidence="12" key="1">
    <citation type="submission" date="2014-04" db="EMBL/GenBank/DDBJ databases">
        <title>Evolutionary Origins and Diversification of the Mycorrhizal Mutualists.</title>
        <authorList>
            <consortium name="DOE Joint Genome Institute"/>
            <consortium name="Mycorrhizal Genomics Consortium"/>
            <person name="Kohler A."/>
            <person name="Kuo A."/>
            <person name="Nagy L.G."/>
            <person name="Floudas D."/>
            <person name="Copeland A."/>
            <person name="Barry K.W."/>
            <person name="Cichocki N."/>
            <person name="Veneault-Fourrey C."/>
            <person name="LaButti K."/>
            <person name="Lindquist E.A."/>
            <person name="Lipzen A."/>
            <person name="Lundell T."/>
            <person name="Morin E."/>
            <person name="Murat C."/>
            <person name="Riley R."/>
            <person name="Ohm R."/>
            <person name="Sun H."/>
            <person name="Tunlid A."/>
            <person name="Henrissat B."/>
            <person name="Grigoriev I.V."/>
            <person name="Hibbett D.S."/>
            <person name="Martin F."/>
        </authorList>
    </citation>
    <scope>NUCLEOTIDE SEQUENCE [LARGE SCALE GENOMIC DNA]</scope>
    <source>
        <strain evidence="12">FD-334 SS-4</strain>
    </source>
</reference>
<evidence type="ECO:0000256" key="3">
    <source>
        <dbReference type="ARBA" id="ARBA00012485"/>
    </source>
</evidence>
<dbReference type="PANTHER" id="PTHR11254">
    <property type="entry name" value="HECT DOMAIN UBIQUITIN-PROTEIN LIGASE"/>
    <property type="match status" value="1"/>
</dbReference>
<dbReference type="Gene3D" id="2.20.70.10">
    <property type="match status" value="2"/>
</dbReference>
<keyword evidence="5" id="KW-0677">Repeat</keyword>
<dbReference type="InterPro" id="IPR050409">
    <property type="entry name" value="E3_ubiq-protein_ligase"/>
</dbReference>
<dbReference type="SMART" id="SM00456">
    <property type="entry name" value="WW"/>
    <property type="match status" value="3"/>
</dbReference>
<proteinExistence type="predicted"/>
<evidence type="ECO:0000256" key="6">
    <source>
        <dbReference type="ARBA" id="ARBA00022786"/>
    </source>
</evidence>
<dbReference type="PANTHER" id="PTHR11254:SF440">
    <property type="entry name" value="E3 UBIQUITIN-PROTEIN LIGASE NEDD-4"/>
    <property type="match status" value="1"/>
</dbReference>
<dbReference type="GO" id="GO:0006511">
    <property type="term" value="P:ubiquitin-dependent protein catabolic process"/>
    <property type="evidence" value="ECO:0007669"/>
    <property type="project" value="TreeGrafter"/>
</dbReference>
<evidence type="ECO:0000313" key="12">
    <source>
        <dbReference type="Proteomes" id="UP000054270"/>
    </source>
</evidence>
<evidence type="ECO:0000256" key="8">
    <source>
        <dbReference type="SAM" id="MobiDB-lite"/>
    </source>
</evidence>
<dbReference type="Pfam" id="PF00397">
    <property type="entry name" value="WW"/>
    <property type="match status" value="3"/>
</dbReference>
<feature type="domain" description="HECT" evidence="10">
    <location>
        <begin position="243"/>
        <end position="552"/>
    </location>
</feature>
<evidence type="ECO:0000259" key="9">
    <source>
        <dbReference type="PROSITE" id="PS50020"/>
    </source>
</evidence>
<feature type="domain" description="WW" evidence="9">
    <location>
        <begin position="48"/>
        <end position="81"/>
    </location>
</feature>
<dbReference type="SUPFAM" id="SSF51045">
    <property type="entry name" value="WW domain"/>
    <property type="match status" value="3"/>
</dbReference>
<dbReference type="OrthoDB" id="3045089at2759"/>
<accession>A0A0D2PAD9</accession>
<keyword evidence="6 7" id="KW-0833">Ubl conjugation pathway</keyword>
<evidence type="ECO:0000256" key="1">
    <source>
        <dbReference type="ARBA" id="ARBA00000885"/>
    </source>
</evidence>
<feature type="domain" description="WW" evidence="9">
    <location>
        <begin position="93"/>
        <end position="126"/>
    </location>
</feature>
<dbReference type="Gene3D" id="3.30.2160.10">
    <property type="entry name" value="Hect, E3 ligase catalytic domain"/>
    <property type="match status" value="1"/>
</dbReference>
<dbReference type="InterPro" id="IPR000569">
    <property type="entry name" value="HECT_dom"/>
</dbReference>
<evidence type="ECO:0000256" key="2">
    <source>
        <dbReference type="ARBA" id="ARBA00004906"/>
    </source>
</evidence>
<dbReference type="GO" id="GO:0016567">
    <property type="term" value="P:protein ubiquitination"/>
    <property type="evidence" value="ECO:0007669"/>
    <property type="project" value="UniProtKB-UniPathway"/>
</dbReference>
<keyword evidence="12" id="KW-1185">Reference proteome</keyword>
<dbReference type="InterPro" id="IPR035983">
    <property type="entry name" value="Hect_E3_ubiquitin_ligase"/>
</dbReference>
<feature type="region of interest" description="Disordered" evidence="8">
    <location>
        <begin position="565"/>
        <end position="584"/>
    </location>
</feature>
<evidence type="ECO:0000256" key="4">
    <source>
        <dbReference type="ARBA" id="ARBA00022679"/>
    </source>
</evidence>
<evidence type="ECO:0000313" key="11">
    <source>
        <dbReference type="EMBL" id="KJA27869.1"/>
    </source>
</evidence>
<keyword evidence="4" id="KW-0808">Transferase</keyword>
<dbReference type="Proteomes" id="UP000054270">
    <property type="component" value="Unassembled WGS sequence"/>
</dbReference>
<evidence type="ECO:0000256" key="5">
    <source>
        <dbReference type="ARBA" id="ARBA00022737"/>
    </source>
</evidence>
<dbReference type="STRING" id="945553.A0A0D2PAD9"/>
<dbReference type="InterPro" id="IPR036020">
    <property type="entry name" value="WW_dom_sf"/>
</dbReference>
<dbReference type="GO" id="GO:0005737">
    <property type="term" value="C:cytoplasm"/>
    <property type="evidence" value="ECO:0007669"/>
    <property type="project" value="TreeGrafter"/>
</dbReference>
<dbReference type="CDD" id="cd00201">
    <property type="entry name" value="WW"/>
    <property type="match status" value="3"/>
</dbReference>
<dbReference type="PROSITE" id="PS01159">
    <property type="entry name" value="WW_DOMAIN_1"/>
    <property type="match status" value="3"/>
</dbReference>